<evidence type="ECO:0000313" key="2">
    <source>
        <dbReference type="Proteomes" id="UP000198601"/>
    </source>
</evidence>
<name>A0A1G4RRI4_9BACL</name>
<dbReference type="AlphaFoldDB" id="A0A1G4RRI4"/>
<dbReference type="EMBL" id="FMTT01000018">
    <property type="protein sequence ID" value="SCW59311.1"/>
    <property type="molecule type" value="Genomic_DNA"/>
</dbReference>
<protein>
    <submittedName>
        <fullName evidence="1">Uncharacterized protein</fullName>
    </submittedName>
</protein>
<organism evidence="1 2">
    <name type="scientific">Paenibacillus tianmuensis</name>
    <dbReference type="NCBI Taxonomy" id="624147"/>
    <lineage>
        <taxon>Bacteria</taxon>
        <taxon>Bacillati</taxon>
        <taxon>Bacillota</taxon>
        <taxon>Bacilli</taxon>
        <taxon>Bacillales</taxon>
        <taxon>Paenibacillaceae</taxon>
        <taxon>Paenibacillus</taxon>
    </lineage>
</organism>
<keyword evidence="2" id="KW-1185">Reference proteome</keyword>
<evidence type="ECO:0000313" key="1">
    <source>
        <dbReference type="EMBL" id="SCW59311.1"/>
    </source>
</evidence>
<dbReference type="Proteomes" id="UP000198601">
    <property type="component" value="Unassembled WGS sequence"/>
</dbReference>
<dbReference type="STRING" id="624147.SAMN04487970_101859"/>
<accession>A0A1G4RRI4</accession>
<proteinExistence type="predicted"/>
<gene>
    <name evidence="1" type="ORF">SAMN04487970_101859</name>
</gene>
<reference evidence="2" key="1">
    <citation type="submission" date="2016-10" db="EMBL/GenBank/DDBJ databases">
        <authorList>
            <person name="Varghese N."/>
            <person name="Submissions S."/>
        </authorList>
    </citation>
    <scope>NUCLEOTIDE SEQUENCE [LARGE SCALE GENOMIC DNA]</scope>
    <source>
        <strain evidence="2">CGMCC 1.8946</strain>
    </source>
</reference>
<sequence length="68" mass="7461">MSFWEGRALLKHEIPEKQPDHPIEKPSQVFSFYRPLLYSSVIAVISGPAISAFLGKCYASPGLRAGAV</sequence>